<dbReference type="Proteomes" id="UP000314294">
    <property type="component" value="Unassembled WGS sequence"/>
</dbReference>
<evidence type="ECO:0000256" key="1">
    <source>
        <dbReference type="SAM" id="MobiDB-lite"/>
    </source>
</evidence>
<reference evidence="2 3" key="1">
    <citation type="submission" date="2019-03" db="EMBL/GenBank/DDBJ databases">
        <title>First draft genome of Liparis tanakae, snailfish: a comprehensive survey of snailfish specific genes.</title>
        <authorList>
            <person name="Kim W."/>
            <person name="Song I."/>
            <person name="Jeong J.-H."/>
            <person name="Kim D."/>
            <person name="Kim S."/>
            <person name="Ryu S."/>
            <person name="Song J.Y."/>
            <person name="Lee S.K."/>
        </authorList>
    </citation>
    <scope>NUCLEOTIDE SEQUENCE [LARGE SCALE GENOMIC DNA]</scope>
    <source>
        <tissue evidence="2">Muscle</tissue>
    </source>
</reference>
<dbReference type="AlphaFoldDB" id="A0A4Z2EC87"/>
<feature type="region of interest" description="Disordered" evidence="1">
    <location>
        <begin position="45"/>
        <end position="75"/>
    </location>
</feature>
<evidence type="ECO:0000313" key="3">
    <source>
        <dbReference type="Proteomes" id="UP000314294"/>
    </source>
</evidence>
<organism evidence="2 3">
    <name type="scientific">Liparis tanakae</name>
    <name type="common">Tanaka's snailfish</name>
    <dbReference type="NCBI Taxonomy" id="230148"/>
    <lineage>
        <taxon>Eukaryota</taxon>
        <taxon>Metazoa</taxon>
        <taxon>Chordata</taxon>
        <taxon>Craniata</taxon>
        <taxon>Vertebrata</taxon>
        <taxon>Euteleostomi</taxon>
        <taxon>Actinopterygii</taxon>
        <taxon>Neopterygii</taxon>
        <taxon>Teleostei</taxon>
        <taxon>Neoteleostei</taxon>
        <taxon>Acanthomorphata</taxon>
        <taxon>Eupercaria</taxon>
        <taxon>Perciformes</taxon>
        <taxon>Cottioidei</taxon>
        <taxon>Cottales</taxon>
        <taxon>Liparidae</taxon>
        <taxon>Liparis</taxon>
    </lineage>
</organism>
<evidence type="ECO:0000313" key="2">
    <source>
        <dbReference type="EMBL" id="TNN26439.1"/>
    </source>
</evidence>
<proteinExistence type="predicted"/>
<gene>
    <name evidence="2" type="ORF">EYF80_063424</name>
</gene>
<name>A0A4Z2EC87_9TELE</name>
<dbReference type="EMBL" id="SRLO01010261">
    <property type="protein sequence ID" value="TNN26439.1"/>
    <property type="molecule type" value="Genomic_DNA"/>
</dbReference>
<comment type="caution">
    <text evidence="2">The sequence shown here is derived from an EMBL/GenBank/DDBJ whole genome shotgun (WGS) entry which is preliminary data.</text>
</comment>
<keyword evidence="3" id="KW-1185">Reference proteome</keyword>
<sequence>MHQSVSSHQSQVWSLSANQELTLASSQKSRVSQLSLQTRRSLGGFHSVTSTSRRHQEVPALRRRPGISSHKELLV</sequence>
<protein>
    <submittedName>
        <fullName evidence="2">Uncharacterized protein</fullName>
    </submittedName>
</protein>
<accession>A0A4Z2EC87</accession>